<feature type="transmembrane region" description="Helical" evidence="11">
    <location>
        <begin position="131"/>
        <end position="149"/>
    </location>
</feature>
<dbReference type="GO" id="GO:0000009">
    <property type="term" value="F:alpha-1,6-mannosyltransferase activity"/>
    <property type="evidence" value="ECO:0007669"/>
    <property type="project" value="InterPro"/>
</dbReference>
<dbReference type="EC" id="2.4.1.-" evidence="11"/>
<keyword evidence="9 11" id="KW-1133">Transmembrane helix</keyword>
<dbReference type="KEGG" id="eiv:EIN_283860"/>
<sequence>METSITKLVVFGILTRFVYYIWMVVSSSILPPYDLQTYLLSDTVSPFLAPFSSWDGVHFLSIAMKGYIHEHQHAFFPLFPYFVRTVTHLLGFAADDANGYIFIGVLISLVSFNIALVTLYKMTKDYSNEDFAYKTGILFCVAPASVFLTSAYTESLYGCLSLLACYFLYNKKNVMMSCLFFFVASFVRSNGLINLGFVLYYFVDNILPFASFPKVHKKVTVRLVVSTVLLVISNLLPFVLYDHFAAEKFCNMTPKPTYCGGIGKLYSYIQARYWNQGFLKYWRLIEIPNFLLCAPAVIISLIVCGYYLVNYFIRHPLFRSLCKSTQLEESKSDTQNGKGMKNNDLLVYFVHLLALVVFGLFCMHTQVITRFVSACPAFYWGIVWITQQKVFGMLRYVPVFYSVFYTFFGGVMFASFYPWT</sequence>
<evidence type="ECO:0000256" key="10">
    <source>
        <dbReference type="ARBA" id="ARBA00023136"/>
    </source>
</evidence>
<keyword evidence="4 11" id="KW-0337">GPI-anchor biosynthesis</keyword>
<evidence type="ECO:0000256" key="3">
    <source>
        <dbReference type="ARBA" id="ARBA00008698"/>
    </source>
</evidence>
<comment type="similarity">
    <text evidence="3 11">Belongs to the PIGV family.</text>
</comment>
<organism evidence="12 13">
    <name type="scientific">Entamoeba invadens IP1</name>
    <dbReference type="NCBI Taxonomy" id="370355"/>
    <lineage>
        <taxon>Eukaryota</taxon>
        <taxon>Amoebozoa</taxon>
        <taxon>Evosea</taxon>
        <taxon>Archamoebae</taxon>
        <taxon>Mastigamoebida</taxon>
        <taxon>Entamoebidae</taxon>
        <taxon>Entamoeba</taxon>
    </lineage>
</organism>
<dbReference type="AlphaFoldDB" id="L7FJW9"/>
<protein>
    <recommendedName>
        <fullName evidence="11">GPI mannosyltransferase 2</fullName>
        <ecNumber evidence="11">2.4.1.-</ecNumber>
    </recommendedName>
</protein>
<dbReference type="OrthoDB" id="10252502at2759"/>
<evidence type="ECO:0000256" key="8">
    <source>
        <dbReference type="ARBA" id="ARBA00022824"/>
    </source>
</evidence>
<evidence type="ECO:0000256" key="2">
    <source>
        <dbReference type="ARBA" id="ARBA00004687"/>
    </source>
</evidence>
<dbReference type="GeneID" id="14883884"/>
<keyword evidence="10 11" id="KW-0472">Membrane</keyword>
<dbReference type="GO" id="GO:0006506">
    <property type="term" value="P:GPI anchor biosynthetic process"/>
    <property type="evidence" value="ECO:0007669"/>
    <property type="project" value="UniProtKB-UniPathway"/>
</dbReference>
<feature type="transmembrane region" description="Helical" evidence="11">
    <location>
        <begin position="370"/>
        <end position="387"/>
    </location>
</feature>
<dbReference type="EMBL" id="KB207106">
    <property type="protein sequence ID" value="ELP84840.1"/>
    <property type="molecule type" value="Genomic_DNA"/>
</dbReference>
<name>L7FJW9_ENTIV</name>
<comment type="pathway">
    <text evidence="2 11">Glycolipid biosynthesis; glycosylphosphatidylinositol-anchor biosynthesis.</text>
</comment>
<dbReference type="PANTHER" id="PTHR12468">
    <property type="entry name" value="GPI MANNOSYLTRANSFERASE 2"/>
    <property type="match status" value="1"/>
</dbReference>
<dbReference type="Pfam" id="PF04188">
    <property type="entry name" value="Mannosyl_trans2"/>
    <property type="match status" value="1"/>
</dbReference>
<dbReference type="InterPro" id="IPR007315">
    <property type="entry name" value="PIG-V/Gpi18"/>
</dbReference>
<dbReference type="Proteomes" id="UP000014680">
    <property type="component" value="Unassembled WGS sequence"/>
</dbReference>
<evidence type="ECO:0000313" key="12">
    <source>
        <dbReference type="EMBL" id="ELP84840.1"/>
    </source>
</evidence>
<evidence type="ECO:0000256" key="1">
    <source>
        <dbReference type="ARBA" id="ARBA00004477"/>
    </source>
</evidence>
<feature type="transmembrane region" description="Helical" evidence="11">
    <location>
        <begin position="100"/>
        <end position="119"/>
    </location>
</feature>
<dbReference type="VEuPathDB" id="AmoebaDB:EIN_283860"/>
<dbReference type="PANTHER" id="PTHR12468:SF2">
    <property type="entry name" value="GPI MANNOSYLTRANSFERASE 2"/>
    <property type="match status" value="1"/>
</dbReference>
<keyword evidence="7 11" id="KW-0812">Transmembrane</keyword>
<evidence type="ECO:0000256" key="6">
    <source>
        <dbReference type="ARBA" id="ARBA00022679"/>
    </source>
</evidence>
<reference evidence="12 13" key="1">
    <citation type="submission" date="2012-10" db="EMBL/GenBank/DDBJ databases">
        <authorList>
            <person name="Zafar N."/>
            <person name="Inman J."/>
            <person name="Hall N."/>
            <person name="Lorenzi H."/>
            <person name="Caler E."/>
        </authorList>
    </citation>
    <scope>NUCLEOTIDE SEQUENCE [LARGE SCALE GENOMIC DNA]</scope>
    <source>
        <strain evidence="12 13">IP1</strain>
    </source>
</reference>
<feature type="transmembrane region" description="Helical" evidence="11">
    <location>
        <begin position="7"/>
        <end position="25"/>
    </location>
</feature>
<feature type="transmembrane region" description="Helical" evidence="11">
    <location>
        <begin position="223"/>
        <end position="241"/>
    </location>
</feature>
<feature type="transmembrane region" description="Helical" evidence="11">
    <location>
        <begin position="290"/>
        <end position="309"/>
    </location>
</feature>
<evidence type="ECO:0000256" key="7">
    <source>
        <dbReference type="ARBA" id="ARBA00022692"/>
    </source>
</evidence>
<keyword evidence="8 11" id="KW-0256">Endoplasmic reticulum</keyword>
<comment type="subcellular location">
    <subcellularLocation>
        <location evidence="1 11">Endoplasmic reticulum membrane</location>
        <topology evidence="1 11">Multi-pass membrane protein</topology>
    </subcellularLocation>
</comment>
<accession>L7FJW9</accession>
<feature type="transmembrane region" description="Helical" evidence="11">
    <location>
        <begin position="345"/>
        <end position="363"/>
    </location>
</feature>
<feature type="transmembrane region" description="Helical" evidence="11">
    <location>
        <begin position="178"/>
        <end position="203"/>
    </location>
</feature>
<keyword evidence="6 11" id="KW-0808">Transferase</keyword>
<keyword evidence="13" id="KW-1185">Reference proteome</keyword>
<evidence type="ECO:0000256" key="4">
    <source>
        <dbReference type="ARBA" id="ARBA00022502"/>
    </source>
</evidence>
<dbReference type="GO" id="GO:0004376">
    <property type="term" value="F:GPI mannosyltransferase activity"/>
    <property type="evidence" value="ECO:0007669"/>
    <property type="project" value="InterPro"/>
</dbReference>
<dbReference type="OMA" id="GALFIWC"/>
<keyword evidence="5 11" id="KW-0328">Glycosyltransferase</keyword>
<evidence type="ECO:0000313" key="13">
    <source>
        <dbReference type="Proteomes" id="UP000014680"/>
    </source>
</evidence>
<feature type="transmembrane region" description="Helical" evidence="11">
    <location>
        <begin position="399"/>
        <end position="419"/>
    </location>
</feature>
<evidence type="ECO:0000256" key="9">
    <source>
        <dbReference type="ARBA" id="ARBA00022989"/>
    </source>
</evidence>
<comment type="function">
    <text evidence="11">Mannosyltransferase involved in glycosylphosphatidylinositol-anchor biosynthesis.</text>
</comment>
<evidence type="ECO:0000256" key="5">
    <source>
        <dbReference type="ARBA" id="ARBA00022676"/>
    </source>
</evidence>
<gene>
    <name evidence="12" type="ORF">EIN_283860</name>
</gene>
<dbReference type="RefSeq" id="XP_004184186.1">
    <property type="nucleotide sequence ID" value="XM_004184138.1"/>
</dbReference>
<evidence type="ECO:0000256" key="11">
    <source>
        <dbReference type="RuleBase" id="RU363112"/>
    </source>
</evidence>
<dbReference type="GO" id="GO:0005789">
    <property type="term" value="C:endoplasmic reticulum membrane"/>
    <property type="evidence" value="ECO:0007669"/>
    <property type="project" value="UniProtKB-SubCell"/>
</dbReference>
<dbReference type="UniPathway" id="UPA00196"/>
<dbReference type="GO" id="GO:0031501">
    <property type="term" value="C:mannosyltransferase complex"/>
    <property type="evidence" value="ECO:0007669"/>
    <property type="project" value="TreeGrafter"/>
</dbReference>
<proteinExistence type="inferred from homology"/>